<accession>A0AB34IK71</accession>
<dbReference type="GO" id="GO:0035556">
    <property type="term" value="P:intracellular signal transduction"/>
    <property type="evidence" value="ECO:0007669"/>
    <property type="project" value="InterPro"/>
</dbReference>
<evidence type="ECO:0000256" key="3">
    <source>
        <dbReference type="ARBA" id="ARBA00022803"/>
    </source>
</evidence>
<evidence type="ECO:0000313" key="7">
    <source>
        <dbReference type="EMBL" id="KAL1500343.1"/>
    </source>
</evidence>
<evidence type="ECO:0000256" key="5">
    <source>
        <dbReference type="SAM" id="Coils"/>
    </source>
</evidence>
<feature type="region of interest" description="Disordered" evidence="6">
    <location>
        <begin position="296"/>
        <end position="339"/>
    </location>
</feature>
<dbReference type="Gene3D" id="1.25.40.10">
    <property type="entry name" value="Tetratricopeptide repeat domain"/>
    <property type="match status" value="2"/>
</dbReference>
<dbReference type="EMBL" id="JBGBPQ010000023">
    <property type="protein sequence ID" value="KAL1500343.1"/>
    <property type="molecule type" value="Genomic_DNA"/>
</dbReference>
<dbReference type="Pfam" id="PF13424">
    <property type="entry name" value="TPR_12"/>
    <property type="match status" value="1"/>
</dbReference>
<dbReference type="InterPro" id="IPR019734">
    <property type="entry name" value="TPR_rpt"/>
</dbReference>
<feature type="coiled-coil region" evidence="5">
    <location>
        <begin position="526"/>
        <end position="553"/>
    </location>
</feature>
<dbReference type="Proteomes" id="UP001515480">
    <property type="component" value="Unassembled WGS sequence"/>
</dbReference>
<evidence type="ECO:0000256" key="2">
    <source>
        <dbReference type="ARBA" id="ARBA00022737"/>
    </source>
</evidence>
<keyword evidence="4 5" id="KW-0175">Coiled coil</keyword>
<gene>
    <name evidence="7" type="ORF">AB1Y20_013007</name>
</gene>
<feature type="coiled-coil region" evidence="5">
    <location>
        <begin position="425"/>
        <end position="477"/>
    </location>
</feature>
<comment type="similarity">
    <text evidence="1">Belongs to the SH3BP5 family.</text>
</comment>
<protein>
    <recommendedName>
        <fullName evidence="9">Kinesin light chain</fullName>
    </recommendedName>
</protein>
<keyword evidence="2" id="KW-0677">Repeat</keyword>
<keyword evidence="3" id="KW-0802">TPR repeat</keyword>
<dbReference type="InterPro" id="IPR011990">
    <property type="entry name" value="TPR-like_helical_dom_sf"/>
</dbReference>
<feature type="compositionally biased region" description="Low complexity" evidence="6">
    <location>
        <begin position="298"/>
        <end position="312"/>
    </location>
</feature>
<comment type="caution">
    <text evidence="7">The sequence shown here is derived from an EMBL/GenBank/DDBJ whole genome shotgun (WGS) entry which is preliminary data.</text>
</comment>
<dbReference type="AlphaFoldDB" id="A0AB34IK71"/>
<reference evidence="7 8" key="1">
    <citation type="journal article" date="2024" name="Science">
        <title>Giant polyketide synthase enzymes in the biosynthesis of giant marine polyether toxins.</title>
        <authorList>
            <person name="Fallon T.R."/>
            <person name="Shende V.V."/>
            <person name="Wierzbicki I.H."/>
            <person name="Pendleton A.L."/>
            <person name="Watervoot N.F."/>
            <person name="Auber R.P."/>
            <person name="Gonzalez D.J."/>
            <person name="Wisecaver J.H."/>
            <person name="Moore B.S."/>
        </authorList>
    </citation>
    <scope>NUCLEOTIDE SEQUENCE [LARGE SCALE GENOMIC DNA]</scope>
    <source>
        <strain evidence="7 8">12B1</strain>
    </source>
</reference>
<proteinExistence type="inferred from homology"/>
<evidence type="ECO:0000313" key="8">
    <source>
        <dbReference type="Proteomes" id="UP001515480"/>
    </source>
</evidence>
<evidence type="ECO:0008006" key="9">
    <source>
        <dbReference type="Google" id="ProtNLM"/>
    </source>
</evidence>
<organism evidence="7 8">
    <name type="scientific">Prymnesium parvum</name>
    <name type="common">Toxic golden alga</name>
    <dbReference type="NCBI Taxonomy" id="97485"/>
    <lineage>
        <taxon>Eukaryota</taxon>
        <taxon>Haptista</taxon>
        <taxon>Haptophyta</taxon>
        <taxon>Prymnesiophyceae</taxon>
        <taxon>Prymnesiales</taxon>
        <taxon>Prymnesiaceae</taxon>
        <taxon>Prymnesium</taxon>
    </lineage>
</organism>
<dbReference type="PANTHER" id="PTHR45641:SF19">
    <property type="entry name" value="NEPHROCYSTIN-3"/>
    <property type="match status" value="1"/>
</dbReference>
<sequence length="637" mass="67775">MLPTPFHAQVGNRSRTSEALSVASSMFYEGMEKFAAGELPEALELFEGCLSINQKYLTPSSSGTVLCYNNIAAVHDRLGNLAQAEMYYERARAQLSSKQLPQSERGPISRRKRAELLRHIEQKLDMLPRTSVPKVGVGVPISEVRNVFASLLTSGEKQAAVGELEGARLSFEQALSLSRTQLAHGKPRDVADVAHCLGQLGDLFARQGLVAQAEAHYAAAVDVLEGGGGAAVDGRLGVAQMKARLAALRAARGGAPSEEVPLVAHANSSPLPVTRMDGVAPVLSIECLPLVISEGQTSPPANGAAPAESAGPSTPPASAPQRANSDTPWSECSSSMASTPGMVGVAAESLSMAVQSATAAVEAAVAAREAAKSVHAQDALISQPDEPTSSAVRAIGEEFDWREGQEEDDGGGPLDDRVEGAIERINESRDAMNREQLALDLARQELRGAEAHTATELARLAEENKVHLNLLVAYEEQKRAAAEASAAAERGNGERERARATKAESLRMAMSLQKTFDALIPYFVYRTVLEQQLEEKRNLVNEAQQRVRAAKRAYHMAMDALEAISLDIQRAESTRKAEAMGEESASHHRNGGGHAEEEQRGDGAPSPGLDDSLVSGVASGMPYEPERSNGVVGEQVH</sequence>
<feature type="region of interest" description="Disordered" evidence="6">
    <location>
        <begin position="573"/>
        <end position="637"/>
    </location>
</feature>
<dbReference type="SUPFAM" id="SSF48452">
    <property type="entry name" value="TPR-like"/>
    <property type="match status" value="1"/>
</dbReference>
<dbReference type="Pfam" id="PF05276">
    <property type="entry name" value="SH3BP5"/>
    <property type="match status" value="1"/>
</dbReference>
<dbReference type="SMART" id="SM00028">
    <property type="entry name" value="TPR"/>
    <property type="match status" value="4"/>
</dbReference>
<evidence type="ECO:0000256" key="4">
    <source>
        <dbReference type="ARBA" id="ARBA00023054"/>
    </source>
</evidence>
<dbReference type="InterPro" id="IPR007940">
    <property type="entry name" value="SH3BP5"/>
</dbReference>
<feature type="compositionally biased region" description="Polar residues" evidence="6">
    <location>
        <begin position="321"/>
        <end position="338"/>
    </location>
</feature>
<evidence type="ECO:0000256" key="6">
    <source>
        <dbReference type="SAM" id="MobiDB-lite"/>
    </source>
</evidence>
<dbReference type="PANTHER" id="PTHR45641">
    <property type="entry name" value="TETRATRICOPEPTIDE REPEAT PROTEIN (AFU_ORTHOLOGUE AFUA_6G03870)"/>
    <property type="match status" value="1"/>
</dbReference>
<name>A0AB34IK71_PRYPA</name>
<evidence type="ECO:0000256" key="1">
    <source>
        <dbReference type="ARBA" id="ARBA00007796"/>
    </source>
</evidence>
<keyword evidence="8" id="KW-1185">Reference proteome</keyword>